<dbReference type="Proteomes" id="UP001145742">
    <property type="component" value="Unassembled WGS sequence"/>
</dbReference>
<reference evidence="1" key="1">
    <citation type="submission" date="2019-10" db="EMBL/GenBank/DDBJ databases">
        <authorList>
            <person name="Soares A.E.R."/>
            <person name="Aleixo A."/>
            <person name="Schneider P."/>
            <person name="Miyaki C.Y."/>
            <person name="Schneider M.P."/>
            <person name="Mello C."/>
            <person name="Vasconcelos A.T.R."/>
        </authorList>
    </citation>
    <scope>NUCLEOTIDE SEQUENCE</scope>
    <source>
        <tissue evidence="1">Muscle</tissue>
    </source>
</reference>
<gene>
    <name evidence="1" type="ORF">WISP_138716</name>
</gene>
<dbReference type="EMBL" id="WHWB01034699">
    <property type="protein sequence ID" value="KAJ7405585.1"/>
    <property type="molecule type" value="Genomic_DNA"/>
</dbReference>
<sequence length="177" mass="19701">MHCHELVQTPLGTAEPVFGLFTDQMEKSDKQRSSGDTVNVPWLDKDKCSYFYILSEADVVTVLISTMADQEPKVLQTRPAHGSIRVTILGKVQKTCECDTWGHGDTFTQVNKMEKTHQSRLSQALQRQREIATLLILKKIMVSISSSRQPVPSPQLKAEALWVSGDMGTLDIPLSCA</sequence>
<protein>
    <submittedName>
        <fullName evidence="1">Uncharacterized protein</fullName>
    </submittedName>
</protein>
<name>A0ABQ9CML5_9PASS</name>
<evidence type="ECO:0000313" key="1">
    <source>
        <dbReference type="EMBL" id="KAJ7405585.1"/>
    </source>
</evidence>
<proteinExistence type="predicted"/>
<keyword evidence="2" id="KW-1185">Reference proteome</keyword>
<accession>A0ABQ9CML5</accession>
<comment type="caution">
    <text evidence="1">The sequence shown here is derived from an EMBL/GenBank/DDBJ whole genome shotgun (WGS) entry which is preliminary data.</text>
</comment>
<organism evidence="1 2">
    <name type="scientific">Willisornis vidua</name>
    <name type="common">Xingu scale-backed antbird</name>
    <dbReference type="NCBI Taxonomy" id="1566151"/>
    <lineage>
        <taxon>Eukaryota</taxon>
        <taxon>Metazoa</taxon>
        <taxon>Chordata</taxon>
        <taxon>Craniata</taxon>
        <taxon>Vertebrata</taxon>
        <taxon>Euteleostomi</taxon>
        <taxon>Archelosauria</taxon>
        <taxon>Archosauria</taxon>
        <taxon>Dinosauria</taxon>
        <taxon>Saurischia</taxon>
        <taxon>Theropoda</taxon>
        <taxon>Coelurosauria</taxon>
        <taxon>Aves</taxon>
        <taxon>Neognathae</taxon>
        <taxon>Neoaves</taxon>
        <taxon>Telluraves</taxon>
        <taxon>Australaves</taxon>
        <taxon>Passeriformes</taxon>
        <taxon>Thamnophilidae</taxon>
        <taxon>Willisornis</taxon>
    </lineage>
</organism>
<evidence type="ECO:0000313" key="2">
    <source>
        <dbReference type="Proteomes" id="UP001145742"/>
    </source>
</evidence>